<dbReference type="Proteomes" id="UP001555786">
    <property type="component" value="Unassembled WGS sequence"/>
</dbReference>
<feature type="region of interest" description="Disordered" evidence="4">
    <location>
        <begin position="1"/>
        <end position="20"/>
    </location>
</feature>
<proteinExistence type="predicted"/>
<dbReference type="InterPro" id="IPR039422">
    <property type="entry name" value="MarR/SlyA-like"/>
</dbReference>
<evidence type="ECO:0000256" key="2">
    <source>
        <dbReference type="ARBA" id="ARBA00023125"/>
    </source>
</evidence>
<evidence type="ECO:0000259" key="5">
    <source>
        <dbReference type="PROSITE" id="PS50995"/>
    </source>
</evidence>
<dbReference type="EMBL" id="JBFNQD010000020">
    <property type="protein sequence ID" value="MEW9309955.1"/>
    <property type="molecule type" value="Genomic_DNA"/>
</dbReference>
<keyword evidence="1" id="KW-0805">Transcription regulation</keyword>
<organism evidence="6 7">
    <name type="scientific">Labrys neptuniae</name>
    <dbReference type="NCBI Taxonomy" id="376174"/>
    <lineage>
        <taxon>Bacteria</taxon>
        <taxon>Pseudomonadati</taxon>
        <taxon>Pseudomonadota</taxon>
        <taxon>Alphaproteobacteria</taxon>
        <taxon>Hyphomicrobiales</taxon>
        <taxon>Xanthobacteraceae</taxon>
        <taxon>Labrys</taxon>
    </lineage>
</organism>
<accession>A0ABV3PWD5</accession>
<name>A0ABV3PWD5_9HYPH</name>
<dbReference type="SMART" id="SM00347">
    <property type="entry name" value="HTH_MARR"/>
    <property type="match status" value="1"/>
</dbReference>
<dbReference type="PANTHER" id="PTHR33164:SF104">
    <property type="entry name" value="TRANSCRIPTIONAL REGULATORY PROTEIN"/>
    <property type="match status" value="1"/>
</dbReference>
<dbReference type="RefSeq" id="WP_367626528.1">
    <property type="nucleotide sequence ID" value="NZ_JBFNQD010000020.1"/>
</dbReference>
<comment type="caution">
    <text evidence="6">The sequence shown here is derived from an EMBL/GenBank/DDBJ whole genome shotgun (WGS) entry which is preliminary data.</text>
</comment>
<evidence type="ECO:0000313" key="6">
    <source>
        <dbReference type="EMBL" id="MEW9309955.1"/>
    </source>
</evidence>
<dbReference type="PROSITE" id="PS50995">
    <property type="entry name" value="HTH_MARR_2"/>
    <property type="match status" value="1"/>
</dbReference>
<dbReference type="Pfam" id="PF12802">
    <property type="entry name" value="MarR_2"/>
    <property type="match status" value="1"/>
</dbReference>
<keyword evidence="7" id="KW-1185">Reference proteome</keyword>
<sequence length="153" mass="17227">MTEDKRPSRPATKRSTGKESEVNYDALARFRYEIRKYLAFSEDAAAKAGVTPHQYQALVAIKGFSRHEPLSVGDLAELMFIRHHTAVSLVNRMAKLGLLTRVPDSHDKRRVFISLTNVGEEHLRSLASIHVEELRRAGANFVGTLQDLMQSPQ</sequence>
<evidence type="ECO:0000256" key="3">
    <source>
        <dbReference type="ARBA" id="ARBA00023163"/>
    </source>
</evidence>
<feature type="domain" description="HTH marR-type" evidence="5">
    <location>
        <begin position="24"/>
        <end position="153"/>
    </location>
</feature>
<gene>
    <name evidence="6" type="ORF">ABXS05_30710</name>
</gene>
<dbReference type="PROSITE" id="PS01117">
    <property type="entry name" value="HTH_MARR_1"/>
    <property type="match status" value="1"/>
</dbReference>
<dbReference type="InterPro" id="IPR000835">
    <property type="entry name" value="HTH_MarR-typ"/>
</dbReference>
<dbReference type="InterPro" id="IPR036388">
    <property type="entry name" value="WH-like_DNA-bd_sf"/>
</dbReference>
<dbReference type="InterPro" id="IPR036390">
    <property type="entry name" value="WH_DNA-bd_sf"/>
</dbReference>
<reference evidence="6 7" key="1">
    <citation type="submission" date="2024-07" db="EMBL/GenBank/DDBJ databases">
        <title>Description of Labrys sedimenti sp. nov., isolated from a diclofenac-degrading enrichment culture.</title>
        <authorList>
            <person name="Tancsics A."/>
            <person name="Csepanyi A."/>
        </authorList>
    </citation>
    <scope>NUCLEOTIDE SEQUENCE [LARGE SCALE GENOMIC DNA]</scope>
    <source>
        <strain evidence="6 7">LMG 23578</strain>
    </source>
</reference>
<dbReference type="InterPro" id="IPR023187">
    <property type="entry name" value="Tscrpt_reg_MarR-type_CS"/>
</dbReference>
<protein>
    <submittedName>
        <fullName evidence="6">Helix-turn-helix domain-containing protein</fullName>
    </submittedName>
</protein>
<dbReference type="Gene3D" id="1.10.10.10">
    <property type="entry name" value="Winged helix-like DNA-binding domain superfamily/Winged helix DNA-binding domain"/>
    <property type="match status" value="1"/>
</dbReference>
<keyword evidence="2" id="KW-0238">DNA-binding</keyword>
<evidence type="ECO:0000313" key="7">
    <source>
        <dbReference type="Proteomes" id="UP001555786"/>
    </source>
</evidence>
<evidence type="ECO:0000256" key="1">
    <source>
        <dbReference type="ARBA" id="ARBA00023015"/>
    </source>
</evidence>
<keyword evidence="3" id="KW-0804">Transcription</keyword>
<evidence type="ECO:0000256" key="4">
    <source>
        <dbReference type="SAM" id="MobiDB-lite"/>
    </source>
</evidence>
<dbReference type="SUPFAM" id="SSF46785">
    <property type="entry name" value="Winged helix' DNA-binding domain"/>
    <property type="match status" value="1"/>
</dbReference>
<dbReference type="PANTHER" id="PTHR33164">
    <property type="entry name" value="TRANSCRIPTIONAL REGULATOR, MARR FAMILY"/>
    <property type="match status" value="1"/>
</dbReference>